<evidence type="ECO:0000313" key="2">
    <source>
        <dbReference type="EMBL" id="VEL34333.1"/>
    </source>
</evidence>
<dbReference type="AlphaFoldDB" id="A0A448XDJ8"/>
<dbReference type="EMBL" id="CAAALY010247460">
    <property type="protein sequence ID" value="VEL34333.1"/>
    <property type="molecule type" value="Genomic_DNA"/>
</dbReference>
<sequence>MRKSIFIRVENQNTSLPVPPVEYSFWVNNSPDSNLLFLPTGESDIMNNRASRSSSTDFSSRDFHDKDDDDAYDTGSGKRKNPKHREEKTGRSNQENDSHETKDNIEDHNDQIREEHSSSAKEQEGRNIYSRRRPTIEEMQKPDSHVRHRKESDASRARRQRIHFVWQISSVISHPACYPKLSSPEDARFFSPYELLQPVPEDNCDSNARPAPVRRQCSHYCGVRWRQLPVSLSENPEKTSQSELSITQMSRGLPCSARCGRGHREMIHICEEHIIPPKPLSKAVDKYQQTQENSEDFKDEFGRQKSPRSVRVRHSRGYWRPAELGEVACIRAGLGTQPGPSIVECEGKCFPVVWVQTKWSEACMLSSC</sequence>
<feature type="region of interest" description="Disordered" evidence="1">
    <location>
        <begin position="45"/>
        <end position="157"/>
    </location>
</feature>
<comment type="caution">
    <text evidence="2">The sequence shown here is derived from an EMBL/GenBank/DDBJ whole genome shotgun (WGS) entry which is preliminary data.</text>
</comment>
<evidence type="ECO:0000256" key="1">
    <source>
        <dbReference type="SAM" id="MobiDB-lite"/>
    </source>
</evidence>
<feature type="compositionally biased region" description="Basic and acidic residues" evidence="1">
    <location>
        <begin position="84"/>
        <end position="125"/>
    </location>
</feature>
<proteinExistence type="predicted"/>
<feature type="region of interest" description="Disordered" evidence="1">
    <location>
        <begin position="289"/>
        <end position="308"/>
    </location>
</feature>
<accession>A0A448XDJ8</accession>
<reference evidence="2" key="1">
    <citation type="submission" date="2018-11" db="EMBL/GenBank/DDBJ databases">
        <authorList>
            <consortium name="Pathogen Informatics"/>
        </authorList>
    </citation>
    <scope>NUCLEOTIDE SEQUENCE</scope>
</reference>
<feature type="compositionally biased region" description="Basic and acidic residues" evidence="1">
    <location>
        <begin position="134"/>
        <end position="156"/>
    </location>
</feature>
<evidence type="ECO:0000313" key="3">
    <source>
        <dbReference type="Proteomes" id="UP000784294"/>
    </source>
</evidence>
<organism evidence="2 3">
    <name type="scientific">Protopolystoma xenopodis</name>
    <dbReference type="NCBI Taxonomy" id="117903"/>
    <lineage>
        <taxon>Eukaryota</taxon>
        <taxon>Metazoa</taxon>
        <taxon>Spiralia</taxon>
        <taxon>Lophotrochozoa</taxon>
        <taxon>Platyhelminthes</taxon>
        <taxon>Monogenea</taxon>
        <taxon>Polyopisthocotylea</taxon>
        <taxon>Polystomatidea</taxon>
        <taxon>Polystomatidae</taxon>
        <taxon>Protopolystoma</taxon>
    </lineage>
</organism>
<name>A0A448XDJ8_9PLAT</name>
<dbReference type="OrthoDB" id="5948003at2759"/>
<gene>
    <name evidence="2" type="ORF">PXEA_LOCUS27773</name>
</gene>
<keyword evidence="3" id="KW-1185">Reference proteome</keyword>
<dbReference type="Proteomes" id="UP000784294">
    <property type="component" value="Unassembled WGS sequence"/>
</dbReference>
<protein>
    <submittedName>
        <fullName evidence="2">Uncharacterized protein</fullName>
    </submittedName>
</protein>